<dbReference type="EMBL" id="MLIQ01000032">
    <property type="protein sequence ID" value="OHU47623.1"/>
    <property type="molecule type" value="Genomic_DNA"/>
</dbReference>
<dbReference type="PANTHER" id="PTHR48081:SF33">
    <property type="entry name" value="KYNURENINE FORMAMIDASE"/>
    <property type="match status" value="1"/>
</dbReference>
<dbReference type="RefSeq" id="WP_057968147.1">
    <property type="nucleotide sequence ID" value="NZ_MLII01000056.1"/>
</dbReference>
<accession>A0A1S1LH56</accession>
<dbReference type="SUPFAM" id="SSF53474">
    <property type="entry name" value="alpha/beta-Hydrolases"/>
    <property type="match status" value="1"/>
</dbReference>
<dbReference type="InterPro" id="IPR029058">
    <property type="entry name" value="AB_hydrolase_fold"/>
</dbReference>
<evidence type="ECO:0000259" key="2">
    <source>
        <dbReference type="Pfam" id="PF20434"/>
    </source>
</evidence>
<feature type="domain" description="BD-FAE-like" evidence="2">
    <location>
        <begin position="27"/>
        <end position="114"/>
    </location>
</feature>
<evidence type="ECO:0000313" key="3">
    <source>
        <dbReference type="EMBL" id="OHU47623.1"/>
    </source>
</evidence>
<sequence length="239" mass="25678">MPQKRRLVYGDHPSQYVDILEPAAPALGLLFVIHGGFWREALGAELTAPIAEDLCAEGFLVANIEYRRVGGGGGWPQTFDDVTAAAEAARRANPDLTQSFVVGHSAGGHLALLALAAGSADFAVALAPVSDIDRALRENLGDGAAAEFLGAVGISPNEVASASPVRKLGHRRHHVLVHGVRDINIPVEHSQHYVSAARALETPADYFEFSELDHFDLIDSSSSAWYAAKQWIRCQLKPR</sequence>
<dbReference type="Gene3D" id="3.40.50.1820">
    <property type="entry name" value="alpha/beta hydrolase"/>
    <property type="match status" value="1"/>
</dbReference>
<dbReference type="Pfam" id="PF20434">
    <property type="entry name" value="BD-FAE"/>
    <property type="match status" value="1"/>
</dbReference>
<name>A0A1S1LH56_MYCCH</name>
<dbReference type="InterPro" id="IPR050300">
    <property type="entry name" value="GDXG_lipolytic_enzyme"/>
</dbReference>
<dbReference type="InterPro" id="IPR049492">
    <property type="entry name" value="BD-FAE-like_dom"/>
</dbReference>
<dbReference type="Proteomes" id="UP000180043">
    <property type="component" value="Unassembled WGS sequence"/>
</dbReference>
<comment type="caution">
    <text evidence="3">The sequence shown here is derived from an EMBL/GenBank/DDBJ whole genome shotgun (WGS) entry which is preliminary data.</text>
</comment>
<keyword evidence="1" id="KW-0378">Hydrolase</keyword>
<dbReference type="PANTHER" id="PTHR48081">
    <property type="entry name" value="AB HYDROLASE SUPERFAMILY PROTEIN C4A8.06C"/>
    <property type="match status" value="1"/>
</dbReference>
<proteinExistence type="predicted"/>
<protein>
    <submittedName>
        <fullName evidence="3">Lipase</fullName>
    </submittedName>
</protein>
<organism evidence="3 4">
    <name type="scientific">Mycobacteroides chelonae</name>
    <name type="common">Mycobacterium chelonae</name>
    <dbReference type="NCBI Taxonomy" id="1774"/>
    <lineage>
        <taxon>Bacteria</taxon>
        <taxon>Bacillati</taxon>
        <taxon>Actinomycetota</taxon>
        <taxon>Actinomycetes</taxon>
        <taxon>Mycobacteriales</taxon>
        <taxon>Mycobacteriaceae</taxon>
        <taxon>Mycobacteroides</taxon>
    </lineage>
</organism>
<evidence type="ECO:0000256" key="1">
    <source>
        <dbReference type="ARBA" id="ARBA00022801"/>
    </source>
</evidence>
<gene>
    <name evidence="3" type="ORF">BKG82_25005</name>
</gene>
<reference evidence="3 4" key="1">
    <citation type="submission" date="2016-10" db="EMBL/GenBank/DDBJ databases">
        <title>Evaluation of Human, Veterinary and Environmental Mycobacterium chelonae Isolates by Core Genome Phylogenomic Analysis, Targeted Gene Comparison, and Anti-microbial Susceptibility Patterns: A Tale of Mistaken Identities.</title>
        <authorList>
            <person name="Fogelson S.B."/>
            <person name="Camus A.C."/>
            <person name="Lorenz W."/>
            <person name="Vasireddy R."/>
            <person name="Vasireddy S."/>
            <person name="Smith T."/>
            <person name="Brown-Elliott B.A."/>
            <person name="Wallace R.J.Jr."/>
            <person name="Hasan N.A."/>
            <person name="Reischl U."/>
            <person name="Sanchez S."/>
        </authorList>
    </citation>
    <scope>NUCLEOTIDE SEQUENCE [LARGE SCALE GENOMIC DNA]</scope>
    <source>
        <strain evidence="3 4">15515</strain>
    </source>
</reference>
<evidence type="ECO:0000313" key="4">
    <source>
        <dbReference type="Proteomes" id="UP000180043"/>
    </source>
</evidence>
<dbReference type="GO" id="GO:0016787">
    <property type="term" value="F:hydrolase activity"/>
    <property type="evidence" value="ECO:0007669"/>
    <property type="project" value="UniProtKB-KW"/>
</dbReference>
<dbReference type="AlphaFoldDB" id="A0A1S1LH56"/>